<sequence length="120" mass="13359">MKTLTILSLGFLSALPTALADVQVEINEIIFTDGRPSRHAIVDLPYIDDSVLPNEQPCPALPFGARNVRLLTENLTLPTICNLYSEMCHDAFGWVDNEDPFAEHPPGSVWSVRCYVDDDE</sequence>
<evidence type="ECO:0000313" key="3">
    <source>
        <dbReference type="Proteomes" id="UP001610334"/>
    </source>
</evidence>
<keyword evidence="3" id="KW-1185">Reference proteome</keyword>
<gene>
    <name evidence="2" type="ORF">BJX63DRAFT_437543</name>
</gene>
<feature type="signal peptide" evidence="1">
    <location>
        <begin position="1"/>
        <end position="20"/>
    </location>
</feature>
<evidence type="ECO:0000256" key="1">
    <source>
        <dbReference type="SAM" id="SignalP"/>
    </source>
</evidence>
<dbReference type="EMBL" id="JBFXLT010000164">
    <property type="protein sequence ID" value="KAL2802764.1"/>
    <property type="molecule type" value="Genomic_DNA"/>
</dbReference>
<protein>
    <submittedName>
        <fullName evidence="2">Uncharacterized protein</fullName>
    </submittedName>
</protein>
<dbReference type="Proteomes" id="UP001610334">
    <property type="component" value="Unassembled WGS sequence"/>
</dbReference>
<accession>A0ABR4GUM0</accession>
<keyword evidence="1" id="KW-0732">Signal</keyword>
<comment type="caution">
    <text evidence="2">The sequence shown here is derived from an EMBL/GenBank/DDBJ whole genome shotgun (WGS) entry which is preliminary data.</text>
</comment>
<proteinExistence type="predicted"/>
<evidence type="ECO:0000313" key="2">
    <source>
        <dbReference type="EMBL" id="KAL2802764.1"/>
    </source>
</evidence>
<feature type="chain" id="PRO_5046028186" evidence="1">
    <location>
        <begin position="21"/>
        <end position="120"/>
    </location>
</feature>
<name>A0ABR4GUM0_9EURO</name>
<organism evidence="2 3">
    <name type="scientific">Aspergillus granulosus</name>
    <dbReference type="NCBI Taxonomy" id="176169"/>
    <lineage>
        <taxon>Eukaryota</taxon>
        <taxon>Fungi</taxon>
        <taxon>Dikarya</taxon>
        <taxon>Ascomycota</taxon>
        <taxon>Pezizomycotina</taxon>
        <taxon>Eurotiomycetes</taxon>
        <taxon>Eurotiomycetidae</taxon>
        <taxon>Eurotiales</taxon>
        <taxon>Aspergillaceae</taxon>
        <taxon>Aspergillus</taxon>
        <taxon>Aspergillus subgen. Nidulantes</taxon>
    </lineage>
</organism>
<reference evidence="2 3" key="1">
    <citation type="submission" date="2024-07" db="EMBL/GenBank/DDBJ databases">
        <title>Section-level genome sequencing and comparative genomics of Aspergillus sections Usti and Cavernicolus.</title>
        <authorList>
            <consortium name="Lawrence Berkeley National Laboratory"/>
            <person name="Nybo J.L."/>
            <person name="Vesth T.C."/>
            <person name="Theobald S."/>
            <person name="Frisvad J.C."/>
            <person name="Larsen T.O."/>
            <person name="Kjaerboelling I."/>
            <person name="Rothschild-Mancinelli K."/>
            <person name="Lyhne E.K."/>
            <person name="Kogle M.E."/>
            <person name="Barry K."/>
            <person name="Clum A."/>
            <person name="Na H."/>
            <person name="Ledsgaard L."/>
            <person name="Lin J."/>
            <person name="Lipzen A."/>
            <person name="Kuo A."/>
            <person name="Riley R."/>
            <person name="Mondo S."/>
            <person name="Labutti K."/>
            <person name="Haridas S."/>
            <person name="Pangalinan J."/>
            <person name="Salamov A.A."/>
            <person name="Simmons B.A."/>
            <person name="Magnuson J.K."/>
            <person name="Chen J."/>
            <person name="Drula E."/>
            <person name="Henrissat B."/>
            <person name="Wiebenga A."/>
            <person name="Lubbers R.J."/>
            <person name="Gomes A.C."/>
            <person name="Makela M.R."/>
            <person name="Stajich J."/>
            <person name="Grigoriev I.V."/>
            <person name="Mortensen U.H."/>
            <person name="De Vries R.P."/>
            <person name="Baker S.E."/>
            <person name="Andersen M.R."/>
        </authorList>
    </citation>
    <scope>NUCLEOTIDE SEQUENCE [LARGE SCALE GENOMIC DNA]</scope>
    <source>
        <strain evidence="2 3">CBS 588.65</strain>
    </source>
</reference>